<reference evidence="4 6" key="1">
    <citation type="submission" date="2018-01" db="EMBL/GenBank/DDBJ databases">
        <title>Successful Treatment of Persistent Burkholderia cepacia Bacteremia with Ceftazidime-Avibactam.</title>
        <authorList>
            <person name="Tamma P."/>
            <person name="Fan Y."/>
            <person name="Bergman Y."/>
            <person name="Sick-Samuels A."/>
            <person name="Hsu A."/>
            <person name="Timp W."/>
            <person name="Simner P."/>
        </authorList>
    </citation>
    <scope>NUCLEOTIDE SEQUENCE [LARGE SCALE GENOMIC DNA]</scope>
    <source>
        <strain evidence="4 6">170816</strain>
    </source>
</reference>
<reference evidence="5 8" key="4">
    <citation type="submission" date="2021-12" db="EMBL/GenBank/DDBJ databases">
        <title>Genomic and phenotypic characterization of three Burkholderia contaminans isolates recovered from different sources.</title>
        <authorList>
            <person name="Lopez De Volder A."/>
            <person name="Fan Y."/>
            <person name="Nunvar J."/>
            <person name="Herrera T."/>
            <person name="Timp W."/>
            <person name="Degrossi J."/>
        </authorList>
    </citation>
    <scope>NUCLEOTIDE SEQUENCE [LARGE SCALE GENOMIC DNA]</scope>
    <source>
        <strain evidence="5 8">LMG 23361</strain>
        <plasmid evidence="5 8">unnamed2</plasmid>
    </source>
</reference>
<reference evidence="1" key="2">
    <citation type="submission" date="2021-01" db="EMBL/GenBank/DDBJ databases">
        <title>Outbreak of Burkholderia contaminns endophthalmitis traced to a clinical ventilation system.</title>
        <authorList>
            <person name="Lipuma J."/>
            <person name="Spilker T."/>
            <person name="Kratholm J."/>
        </authorList>
    </citation>
    <scope>NUCLEOTIDE SEQUENCE</scope>
    <source>
        <strain evidence="1">HI4954</strain>
    </source>
</reference>
<dbReference type="PANTHER" id="PTHR40275">
    <property type="entry name" value="SSL7038 PROTEIN"/>
    <property type="match status" value="1"/>
</dbReference>
<dbReference type="Proteomes" id="UP000238655">
    <property type="component" value="Unassembled WGS sequence"/>
</dbReference>
<accession>A0A2S5DMU0</accession>
<dbReference type="GO" id="GO:0003677">
    <property type="term" value="F:DNA binding"/>
    <property type="evidence" value="ECO:0007669"/>
    <property type="project" value="InterPro"/>
</dbReference>
<evidence type="ECO:0000313" key="7">
    <source>
        <dbReference type="Proteomes" id="UP000664048"/>
    </source>
</evidence>
<evidence type="ECO:0000313" key="6">
    <source>
        <dbReference type="Proteomes" id="UP000238655"/>
    </source>
</evidence>
<dbReference type="EMBL" id="JAENIB010000039">
    <property type="protein sequence ID" value="MBK1935886.1"/>
    <property type="molecule type" value="Genomic_DNA"/>
</dbReference>
<reference evidence="3" key="5">
    <citation type="submission" date="2023-07" db="EMBL/GenBank/DDBJ databases">
        <title>A collection of bacterial strains from the Burkholderia cepacia Research Laboratory and Repository.</title>
        <authorList>
            <person name="Lipuma J."/>
            <person name="Spilker T."/>
            <person name="Caverly L."/>
        </authorList>
    </citation>
    <scope>NUCLEOTIDE SEQUENCE</scope>
    <source>
        <strain evidence="3">AU44979</strain>
    </source>
</reference>
<dbReference type="SUPFAM" id="SSF47413">
    <property type="entry name" value="lambda repressor-like DNA-binding domains"/>
    <property type="match status" value="1"/>
</dbReference>
<evidence type="ECO:0000313" key="1">
    <source>
        <dbReference type="EMBL" id="MBK1935886.1"/>
    </source>
</evidence>
<gene>
    <name evidence="4" type="ORF">C3743_38640</name>
    <name evidence="2" type="ORF">J4M89_39770</name>
    <name evidence="1" type="ORF">JIN94_39025</name>
    <name evidence="5" type="ORF">LXE91_41400</name>
    <name evidence="3" type="ORF">QZM56_32545</name>
</gene>
<dbReference type="InterPro" id="IPR014057">
    <property type="entry name" value="HI1420"/>
</dbReference>
<reference evidence="2 7" key="3">
    <citation type="submission" date="2021-03" db="EMBL/GenBank/DDBJ databases">
        <title>Clinical course, treatment and visual outcome of an outbreak of Burkholderia contaminans endophthalmitis following cataract surgery.</title>
        <authorList>
            <person name="Lind C."/>
            <person name="Olsen K."/>
            <person name="Angelsen N.K."/>
            <person name="Krefting E.A."/>
            <person name="Fossen K."/>
            <person name="Gravningen K."/>
            <person name="Depoorter E."/>
            <person name="Vandamme P."/>
            <person name="Bertelsen G."/>
        </authorList>
    </citation>
    <scope>NUCLEOTIDE SEQUENCE [LARGE SCALE GENOMIC DNA]</scope>
    <source>
        <strain evidence="2 7">51242556</strain>
    </source>
</reference>
<dbReference type="Gene3D" id="1.10.260.40">
    <property type="entry name" value="lambda repressor-like DNA-binding domains"/>
    <property type="match status" value="1"/>
</dbReference>
<dbReference type="EMBL" id="JAUJQS010000034">
    <property type="protein sequence ID" value="MDN7569240.1"/>
    <property type="molecule type" value="Genomic_DNA"/>
</dbReference>
<evidence type="ECO:0000313" key="5">
    <source>
        <dbReference type="EMBL" id="WFN23875.1"/>
    </source>
</evidence>
<dbReference type="NCBIfam" id="TIGR02684">
    <property type="entry name" value="dnstrm_HI1420"/>
    <property type="match status" value="1"/>
</dbReference>
<dbReference type="EMBL" id="JAGEMX010000033">
    <property type="protein sequence ID" value="MBO1835533.1"/>
    <property type="molecule type" value="Genomic_DNA"/>
</dbReference>
<dbReference type="Pfam" id="PF21716">
    <property type="entry name" value="dnstrm_HI1420"/>
    <property type="match status" value="1"/>
</dbReference>
<dbReference type="Proteomes" id="UP000611459">
    <property type="component" value="Unassembled WGS sequence"/>
</dbReference>
<dbReference type="AlphaFoldDB" id="A0A2S5DMU0"/>
<dbReference type="RefSeq" id="WP_027811056.1">
    <property type="nucleotide sequence ID" value="NZ_BSTW01000022.1"/>
</dbReference>
<geneLocation type="plasmid" evidence="5 8">
    <name>unnamed2</name>
</geneLocation>
<evidence type="ECO:0000313" key="8">
    <source>
        <dbReference type="Proteomes" id="UP001220209"/>
    </source>
</evidence>
<dbReference type="EMBL" id="CP090644">
    <property type="protein sequence ID" value="WFN23875.1"/>
    <property type="molecule type" value="Genomic_DNA"/>
</dbReference>
<dbReference type="EMBL" id="PQVP01000004">
    <property type="protein sequence ID" value="POZ80373.1"/>
    <property type="molecule type" value="Genomic_DNA"/>
</dbReference>
<proteinExistence type="predicted"/>
<keyword evidence="5" id="KW-0614">Plasmid</keyword>
<dbReference type="Proteomes" id="UP001172109">
    <property type="component" value="Unassembled WGS sequence"/>
</dbReference>
<protein>
    <submittedName>
        <fullName evidence="1 4">Addiction module antidote protein</fullName>
    </submittedName>
</protein>
<dbReference type="InterPro" id="IPR010982">
    <property type="entry name" value="Lambda_DNA-bd_dom_sf"/>
</dbReference>
<dbReference type="Proteomes" id="UP001220209">
    <property type="component" value="Plasmid unnamed2"/>
</dbReference>
<evidence type="ECO:0000313" key="4">
    <source>
        <dbReference type="EMBL" id="POZ80373.1"/>
    </source>
</evidence>
<dbReference type="Proteomes" id="UP000664048">
    <property type="component" value="Unassembled WGS sequence"/>
</dbReference>
<name>A0A2S5DMU0_9BURK</name>
<keyword evidence="7" id="KW-1185">Reference proteome</keyword>
<sequence>MGIKTTPFDAAEYLDTPEAQAEYLRISFETGDSADIQEAIGTVARARGMTQIARDAGVGRESLYKALDEHGNPEFATILRVVRALGLTLTVTTPVHEHA</sequence>
<evidence type="ECO:0000313" key="2">
    <source>
        <dbReference type="EMBL" id="MBO1835533.1"/>
    </source>
</evidence>
<dbReference type="PANTHER" id="PTHR40275:SF1">
    <property type="entry name" value="SSL7038 PROTEIN"/>
    <property type="match status" value="1"/>
</dbReference>
<evidence type="ECO:0000313" key="3">
    <source>
        <dbReference type="EMBL" id="MDN7569240.1"/>
    </source>
</evidence>
<organism evidence="4 6">
    <name type="scientific">Burkholderia contaminans</name>
    <dbReference type="NCBI Taxonomy" id="488447"/>
    <lineage>
        <taxon>Bacteria</taxon>
        <taxon>Pseudomonadati</taxon>
        <taxon>Pseudomonadota</taxon>
        <taxon>Betaproteobacteria</taxon>
        <taxon>Burkholderiales</taxon>
        <taxon>Burkholderiaceae</taxon>
        <taxon>Burkholderia</taxon>
        <taxon>Burkholderia cepacia complex</taxon>
    </lineage>
</organism>